<feature type="compositionally biased region" description="Basic and acidic residues" evidence="1">
    <location>
        <begin position="1"/>
        <end position="50"/>
    </location>
</feature>
<proteinExistence type="predicted"/>
<sequence>PEQHDPEQHDPEQHDPEQHDPEQHDPEQHDPEQHDPEQHDPEQHDPERDGASVGVTGTPRAALKPAISGGRRREGEIEHSAGQGDVGDDAIADPEAHRGAVAGARTNADAIRYALAVNSAADDSAVVTWLADFGREVNRGQVYKVRQQALKKRSRIA</sequence>
<evidence type="ECO:0000313" key="2">
    <source>
        <dbReference type="EMBL" id="GLF98289.1"/>
    </source>
</evidence>
<evidence type="ECO:0000313" key="3">
    <source>
        <dbReference type="Proteomes" id="UP001291653"/>
    </source>
</evidence>
<comment type="caution">
    <text evidence="2">The sequence shown here is derived from an EMBL/GenBank/DDBJ whole genome shotgun (WGS) entry which is preliminary data.</text>
</comment>
<protein>
    <submittedName>
        <fullName evidence="2">Uncharacterized protein</fullName>
    </submittedName>
</protein>
<accession>A0ABQ5P6W1</accession>
<dbReference type="EMBL" id="BSBI01000013">
    <property type="protein sequence ID" value="GLF98289.1"/>
    <property type="molecule type" value="Genomic_DNA"/>
</dbReference>
<name>A0ABQ5P6W1_9ACTN</name>
<organism evidence="2 3">
    <name type="scientific">Streptomyces yaizuensis</name>
    <dbReference type="NCBI Taxonomy" id="2989713"/>
    <lineage>
        <taxon>Bacteria</taxon>
        <taxon>Bacillati</taxon>
        <taxon>Actinomycetota</taxon>
        <taxon>Actinomycetes</taxon>
        <taxon>Kitasatosporales</taxon>
        <taxon>Streptomycetaceae</taxon>
        <taxon>Streptomyces</taxon>
    </lineage>
</organism>
<feature type="non-terminal residue" evidence="2">
    <location>
        <position position="1"/>
    </location>
</feature>
<gene>
    <name evidence="2" type="ORF">SYYSPA8_28350</name>
</gene>
<keyword evidence="3" id="KW-1185">Reference proteome</keyword>
<evidence type="ECO:0000256" key="1">
    <source>
        <dbReference type="SAM" id="MobiDB-lite"/>
    </source>
</evidence>
<dbReference type="Proteomes" id="UP001291653">
    <property type="component" value="Unassembled WGS sequence"/>
</dbReference>
<reference evidence="2 3" key="1">
    <citation type="submission" date="2022-10" db="EMBL/GenBank/DDBJ databases">
        <title>Draft genome sequence of Streptomyces sp. YSPA8.</title>
        <authorList>
            <person name="Moriuchi R."/>
            <person name="Dohra H."/>
            <person name="Yamamura H."/>
            <person name="Kodani S."/>
        </authorList>
    </citation>
    <scope>NUCLEOTIDE SEQUENCE [LARGE SCALE GENOMIC DNA]</scope>
    <source>
        <strain evidence="2 3">YSPA8</strain>
    </source>
</reference>
<feature type="region of interest" description="Disordered" evidence="1">
    <location>
        <begin position="1"/>
        <end position="98"/>
    </location>
</feature>